<evidence type="ECO:0000313" key="1">
    <source>
        <dbReference type="EMBL" id="GES95523.1"/>
    </source>
</evidence>
<name>A0A8H3QX87_9GLOM</name>
<gene>
    <name evidence="1" type="ORF">RCL2_002218600</name>
</gene>
<dbReference type="AlphaFoldDB" id="A0A8H3QX87"/>
<dbReference type="OrthoDB" id="2391440at2759"/>
<dbReference type="Proteomes" id="UP000615446">
    <property type="component" value="Unassembled WGS sequence"/>
</dbReference>
<accession>A0A8H3QX87</accession>
<dbReference type="EMBL" id="BLAL01000242">
    <property type="protein sequence ID" value="GES95523.1"/>
    <property type="molecule type" value="Genomic_DNA"/>
</dbReference>
<reference evidence="1" key="1">
    <citation type="submission" date="2019-10" db="EMBL/GenBank/DDBJ databases">
        <title>Conservation and host-specific expression of non-tandemly repeated heterogenous ribosome RNA gene in arbuscular mycorrhizal fungi.</title>
        <authorList>
            <person name="Maeda T."/>
            <person name="Kobayashi Y."/>
            <person name="Nakagawa T."/>
            <person name="Ezawa T."/>
            <person name="Yamaguchi K."/>
            <person name="Bino T."/>
            <person name="Nishimoto Y."/>
            <person name="Shigenobu S."/>
            <person name="Kawaguchi M."/>
        </authorList>
    </citation>
    <scope>NUCLEOTIDE SEQUENCE</scope>
    <source>
        <strain evidence="1">HR1</strain>
    </source>
</reference>
<protein>
    <submittedName>
        <fullName evidence="1">Uncharacterized protein</fullName>
    </submittedName>
</protein>
<sequence length="99" mass="11474">MTSFRLIIRPMAFITFGLTISVIDINIKRDEINNKNPSFNSNKGYTQLVIVNSMMMMTKSSVTDTNKYERQITNPHTWKMVYFVDNAIEIEALWPLPPS</sequence>
<organism evidence="1 2">
    <name type="scientific">Rhizophagus clarus</name>
    <dbReference type="NCBI Taxonomy" id="94130"/>
    <lineage>
        <taxon>Eukaryota</taxon>
        <taxon>Fungi</taxon>
        <taxon>Fungi incertae sedis</taxon>
        <taxon>Mucoromycota</taxon>
        <taxon>Glomeromycotina</taxon>
        <taxon>Glomeromycetes</taxon>
        <taxon>Glomerales</taxon>
        <taxon>Glomeraceae</taxon>
        <taxon>Rhizophagus</taxon>
    </lineage>
</organism>
<comment type="caution">
    <text evidence="1">The sequence shown here is derived from an EMBL/GenBank/DDBJ whole genome shotgun (WGS) entry which is preliminary data.</text>
</comment>
<proteinExistence type="predicted"/>
<evidence type="ECO:0000313" key="2">
    <source>
        <dbReference type="Proteomes" id="UP000615446"/>
    </source>
</evidence>